<dbReference type="PATRIC" id="fig|110500.4.peg.439"/>
<evidence type="ECO:0000313" key="1">
    <source>
        <dbReference type="EMBL" id="KUK83409.1"/>
    </source>
</evidence>
<dbReference type="Gene3D" id="3.20.20.140">
    <property type="entry name" value="Metal-dependent hydrolases"/>
    <property type="match status" value="1"/>
</dbReference>
<dbReference type="InterPro" id="IPR032466">
    <property type="entry name" value="Metal_Hydrolase"/>
</dbReference>
<dbReference type="AlphaFoldDB" id="A0A117M482"/>
<name>A0A117M482_9FIRM</name>
<gene>
    <name evidence="1" type="ORF">XD97_0189</name>
</gene>
<dbReference type="PANTHER" id="PTHR10443">
    <property type="entry name" value="MICROSOMAL DIPEPTIDASE"/>
    <property type="match status" value="1"/>
</dbReference>
<dbReference type="PROSITE" id="PS51365">
    <property type="entry name" value="RENAL_DIPEPTIDASE_2"/>
    <property type="match status" value="1"/>
</dbReference>
<protein>
    <submittedName>
        <fullName evidence="1">Zn-dependent dipeptidase, microsomal dipeptidase-like protein</fullName>
    </submittedName>
</protein>
<organism evidence="1 2">
    <name type="scientific">Pelotomaculum thermopropionicum</name>
    <dbReference type="NCBI Taxonomy" id="110500"/>
    <lineage>
        <taxon>Bacteria</taxon>
        <taxon>Bacillati</taxon>
        <taxon>Bacillota</taxon>
        <taxon>Clostridia</taxon>
        <taxon>Eubacteriales</taxon>
        <taxon>Desulfotomaculaceae</taxon>
        <taxon>Pelotomaculum</taxon>
    </lineage>
</organism>
<dbReference type="SUPFAM" id="SSF51556">
    <property type="entry name" value="Metallo-dependent hydrolases"/>
    <property type="match status" value="1"/>
</dbReference>
<accession>A0A117M482</accession>
<dbReference type="GO" id="GO:0070573">
    <property type="term" value="F:metallodipeptidase activity"/>
    <property type="evidence" value="ECO:0007669"/>
    <property type="project" value="InterPro"/>
</dbReference>
<dbReference type="PANTHER" id="PTHR10443:SF12">
    <property type="entry name" value="DIPEPTIDASE"/>
    <property type="match status" value="1"/>
</dbReference>
<dbReference type="GO" id="GO:0006508">
    <property type="term" value="P:proteolysis"/>
    <property type="evidence" value="ECO:0007669"/>
    <property type="project" value="InterPro"/>
</dbReference>
<proteinExistence type="predicted"/>
<dbReference type="PROSITE" id="PS00869">
    <property type="entry name" value="RENAL_DIPEPTIDASE_1"/>
    <property type="match status" value="1"/>
</dbReference>
<dbReference type="EMBL" id="LGGS01000032">
    <property type="protein sequence ID" value="KUK83409.1"/>
    <property type="molecule type" value="Genomic_DNA"/>
</dbReference>
<dbReference type="Pfam" id="PF01244">
    <property type="entry name" value="Peptidase_M19"/>
    <property type="match status" value="1"/>
</dbReference>
<evidence type="ECO:0000313" key="2">
    <source>
        <dbReference type="Proteomes" id="UP000054705"/>
    </source>
</evidence>
<dbReference type="Proteomes" id="UP000054705">
    <property type="component" value="Unassembled WGS sequence"/>
</dbReference>
<reference evidence="2" key="1">
    <citation type="journal article" date="2015" name="MBio">
        <title>Genome-Resolved Metagenomic Analysis Reveals Roles for Candidate Phyla and Other Microbial Community Members in Biogeochemical Transformations in Oil Reservoirs.</title>
        <authorList>
            <person name="Hu P."/>
            <person name="Tom L."/>
            <person name="Singh A."/>
            <person name="Thomas B.C."/>
            <person name="Baker B.J."/>
            <person name="Piceno Y.M."/>
            <person name="Andersen G.L."/>
            <person name="Banfield J.F."/>
        </authorList>
    </citation>
    <scope>NUCLEOTIDE SEQUENCE [LARGE SCALE GENOMIC DNA]</scope>
</reference>
<dbReference type="InterPro" id="IPR000180">
    <property type="entry name" value="Dipep_AS"/>
</dbReference>
<comment type="caution">
    <text evidence="1">The sequence shown here is derived from an EMBL/GenBank/DDBJ whole genome shotgun (WGS) entry which is preliminary data.</text>
</comment>
<sequence>MGIFNNQDYILLHDESIVVDAHCDTLTAMLEQQRHLGEFSGKGHLDLPRLRTGGIKVQFFAAFIAPKFKQFALHRALELIDLYYREIEANNKDIVHIESLAGIYDALTSGKIAALLSVEGGEALECRLDVLRMLYHLGVRSLTLTWNKRNELGDGVLEGNTGGGLTSFGLAVVKELNRLGILVDVSHLSEKGFWDVLKYSKQPVMASHSNCQAICAHPRNLNDQQIKALAEEGGVMGITYVPDFLGGKAASVNEVLDHIDHAVSIGGMNCVGLGSDFDGMVQTPSGLEDCSKISVITRGLIERGYHHSAVKKILGDNFLRIIKQVLK</sequence>
<dbReference type="CDD" id="cd01301">
    <property type="entry name" value="rDP_like"/>
    <property type="match status" value="1"/>
</dbReference>
<dbReference type="InterPro" id="IPR008257">
    <property type="entry name" value="Pept_M19"/>
</dbReference>